<dbReference type="NCBIfam" id="TIGR01300">
    <property type="entry name" value="CPA3_mnhG_phaG"/>
    <property type="match status" value="1"/>
</dbReference>
<dbReference type="STRING" id="198616.SAMN05216193_115112"/>
<dbReference type="InterPro" id="IPR005133">
    <property type="entry name" value="PhaG_MnhG_YufB"/>
</dbReference>
<evidence type="ECO:0000313" key="2">
    <source>
        <dbReference type="EMBL" id="SDO76035.1"/>
    </source>
</evidence>
<sequence>MNAQFWIEAVVSLLLLGGSLFALLGAIGLYRLPDFYTRLHAPTKASTLGVGGVILASLVYFTARGELSLHEILITAFLFITAPVSAHLLAKAAMQQREERVKDTQGKPWE</sequence>
<accession>A0A1H0M6Q6</accession>
<feature type="transmembrane region" description="Helical" evidence="1">
    <location>
        <begin position="6"/>
        <end position="33"/>
    </location>
</feature>
<dbReference type="OrthoDB" id="9813804at2"/>
<feature type="transmembrane region" description="Helical" evidence="1">
    <location>
        <begin position="45"/>
        <end position="63"/>
    </location>
</feature>
<dbReference type="AlphaFoldDB" id="A0A1H0M6Q6"/>
<keyword evidence="3" id="KW-1185">Reference proteome</keyword>
<organism evidence="2 3">
    <name type="scientific">Pseudomonas jinjuensis</name>
    <dbReference type="NCBI Taxonomy" id="198616"/>
    <lineage>
        <taxon>Bacteria</taxon>
        <taxon>Pseudomonadati</taxon>
        <taxon>Pseudomonadota</taxon>
        <taxon>Gammaproteobacteria</taxon>
        <taxon>Pseudomonadales</taxon>
        <taxon>Pseudomonadaceae</taxon>
        <taxon>Pseudomonas</taxon>
    </lineage>
</organism>
<keyword evidence="1" id="KW-1133">Transmembrane helix</keyword>
<dbReference type="NCBIfam" id="NF009314">
    <property type="entry name" value="PRK12674.1-2"/>
    <property type="match status" value="1"/>
</dbReference>
<evidence type="ECO:0000313" key="3">
    <source>
        <dbReference type="Proteomes" id="UP000242957"/>
    </source>
</evidence>
<dbReference type="Proteomes" id="UP000242957">
    <property type="component" value="Unassembled WGS sequence"/>
</dbReference>
<keyword evidence="1" id="KW-0812">Transmembrane</keyword>
<keyword evidence="1" id="KW-0472">Membrane</keyword>
<reference evidence="3" key="1">
    <citation type="submission" date="2016-10" db="EMBL/GenBank/DDBJ databases">
        <authorList>
            <person name="Varghese N."/>
            <person name="Submissions S."/>
        </authorList>
    </citation>
    <scope>NUCLEOTIDE SEQUENCE [LARGE SCALE GENOMIC DNA]</scope>
    <source>
        <strain evidence="3">JCM 21621</strain>
    </source>
</reference>
<gene>
    <name evidence="2" type="ORF">SAMN05216193_115112</name>
</gene>
<dbReference type="Pfam" id="PF03334">
    <property type="entry name" value="PhaG_MnhG_YufB"/>
    <property type="match status" value="1"/>
</dbReference>
<name>A0A1H0M6Q6_9PSED</name>
<dbReference type="NCBIfam" id="NF009316">
    <property type="entry name" value="PRK12674.1-5"/>
    <property type="match status" value="1"/>
</dbReference>
<evidence type="ECO:0000256" key="1">
    <source>
        <dbReference type="SAM" id="Phobius"/>
    </source>
</evidence>
<dbReference type="RefSeq" id="WP_084313723.1">
    <property type="nucleotide sequence ID" value="NZ_FNIJ01000015.1"/>
</dbReference>
<dbReference type="PANTHER" id="PTHR34703">
    <property type="entry name" value="ANTIPORTER SUBUNIT MNHG2-RELATED"/>
    <property type="match status" value="1"/>
</dbReference>
<dbReference type="PANTHER" id="PTHR34703:SF1">
    <property type="entry name" value="ANTIPORTER SUBUNIT MNHG2-RELATED"/>
    <property type="match status" value="1"/>
</dbReference>
<protein>
    <submittedName>
        <fullName evidence="2">Multicomponent K+:H+ antiporter subunit G</fullName>
    </submittedName>
</protein>
<dbReference type="EMBL" id="FNIJ01000015">
    <property type="protein sequence ID" value="SDO76035.1"/>
    <property type="molecule type" value="Genomic_DNA"/>
</dbReference>
<feature type="transmembrane region" description="Helical" evidence="1">
    <location>
        <begin position="69"/>
        <end position="90"/>
    </location>
</feature>
<dbReference type="GO" id="GO:0015385">
    <property type="term" value="F:sodium:proton antiporter activity"/>
    <property type="evidence" value="ECO:0007669"/>
    <property type="project" value="TreeGrafter"/>
</dbReference>
<proteinExistence type="predicted"/>